<feature type="non-terminal residue" evidence="2">
    <location>
        <position position="77"/>
    </location>
</feature>
<evidence type="ECO:0000313" key="2">
    <source>
        <dbReference type="EMBL" id="CAJ0594883.1"/>
    </source>
</evidence>
<evidence type="ECO:0000313" key="3">
    <source>
        <dbReference type="Proteomes" id="UP001176961"/>
    </source>
</evidence>
<dbReference type="EMBL" id="CATQJL010000112">
    <property type="protein sequence ID" value="CAJ0594883.1"/>
    <property type="molecule type" value="Genomic_DNA"/>
</dbReference>
<evidence type="ECO:0000256" key="1">
    <source>
        <dbReference type="SAM" id="SignalP"/>
    </source>
</evidence>
<name>A0AA36GMN7_CYLNA</name>
<feature type="chain" id="PRO_5041329950" evidence="1">
    <location>
        <begin position="26"/>
        <end position="77"/>
    </location>
</feature>
<organism evidence="2 3">
    <name type="scientific">Cylicocyclus nassatus</name>
    <name type="common">Nematode worm</name>
    <dbReference type="NCBI Taxonomy" id="53992"/>
    <lineage>
        <taxon>Eukaryota</taxon>
        <taxon>Metazoa</taxon>
        <taxon>Ecdysozoa</taxon>
        <taxon>Nematoda</taxon>
        <taxon>Chromadorea</taxon>
        <taxon>Rhabditida</taxon>
        <taxon>Rhabditina</taxon>
        <taxon>Rhabditomorpha</taxon>
        <taxon>Strongyloidea</taxon>
        <taxon>Strongylidae</taxon>
        <taxon>Cylicocyclus</taxon>
    </lineage>
</organism>
<gene>
    <name evidence="2" type="ORF">CYNAS_LOCUS6866</name>
</gene>
<sequence length="77" mass="8563">MRILNLTFLLLTILVILSAVDVGECGRKSHRKVRKGIKKGIKKASKNVKKIPKVRNVRKIKDGTDDVGKIENGIEAI</sequence>
<protein>
    <submittedName>
        <fullName evidence="2">Uncharacterized protein</fullName>
    </submittedName>
</protein>
<comment type="caution">
    <text evidence="2">The sequence shown here is derived from an EMBL/GenBank/DDBJ whole genome shotgun (WGS) entry which is preliminary data.</text>
</comment>
<keyword evidence="1" id="KW-0732">Signal</keyword>
<reference evidence="2" key="1">
    <citation type="submission" date="2023-07" db="EMBL/GenBank/DDBJ databases">
        <authorList>
            <consortium name="CYATHOMIX"/>
        </authorList>
    </citation>
    <scope>NUCLEOTIDE SEQUENCE</scope>
    <source>
        <strain evidence="2">N/A</strain>
    </source>
</reference>
<keyword evidence="3" id="KW-1185">Reference proteome</keyword>
<accession>A0AA36GMN7</accession>
<dbReference type="AlphaFoldDB" id="A0AA36GMN7"/>
<dbReference type="Proteomes" id="UP001176961">
    <property type="component" value="Unassembled WGS sequence"/>
</dbReference>
<proteinExistence type="predicted"/>
<feature type="signal peptide" evidence="1">
    <location>
        <begin position="1"/>
        <end position="25"/>
    </location>
</feature>